<dbReference type="Proteomes" id="UP001165287">
    <property type="component" value="Unassembled WGS sequence"/>
</dbReference>
<evidence type="ECO:0000313" key="1">
    <source>
        <dbReference type="EMBL" id="MBZ5749766.1"/>
    </source>
</evidence>
<organism evidence="1 2">
    <name type="scientific">Metabacillus rhizolycopersici</name>
    <dbReference type="NCBI Taxonomy" id="2875709"/>
    <lineage>
        <taxon>Bacteria</taxon>
        <taxon>Bacillati</taxon>
        <taxon>Bacillota</taxon>
        <taxon>Bacilli</taxon>
        <taxon>Bacillales</taxon>
        <taxon>Bacillaceae</taxon>
        <taxon>Metabacillus</taxon>
    </lineage>
</organism>
<proteinExistence type="predicted"/>
<dbReference type="Pfam" id="PF11116">
    <property type="entry name" value="DUF2624"/>
    <property type="match status" value="1"/>
</dbReference>
<protein>
    <submittedName>
        <fullName evidence="1">DUF2624 domain-containing protein</fullName>
    </submittedName>
</protein>
<evidence type="ECO:0000313" key="2">
    <source>
        <dbReference type="Proteomes" id="UP001165287"/>
    </source>
</evidence>
<accession>A0ABS7UN72</accession>
<gene>
    <name evidence="1" type="ORF">K9V48_05815</name>
</gene>
<reference evidence="1" key="1">
    <citation type="submission" date="2024-05" db="EMBL/GenBank/DDBJ databases">
        <title>Metabacillus sp. nov., isolated from the rhizosphere soil of tomato plants.</title>
        <authorList>
            <person name="Ma R."/>
        </authorList>
    </citation>
    <scope>NUCLEOTIDE SEQUENCE</scope>
    <source>
        <strain evidence="1">DBTR6</strain>
    </source>
</reference>
<name>A0ABS7UN72_9BACI</name>
<dbReference type="RefSeq" id="WP_224137682.1">
    <property type="nucleotide sequence ID" value="NZ_JAIQUM010000008.1"/>
</dbReference>
<sequence>MILFQKIINQKLNNISVEELMQYAKQFNVTIDRAQAIQVVKAMQGQNINIFNMTERKQLLAKIARITSPETAQQVNQIFQKFTN</sequence>
<dbReference type="InterPro" id="IPR020277">
    <property type="entry name" value="DUF2624"/>
</dbReference>
<comment type="caution">
    <text evidence="1">The sequence shown here is derived from an EMBL/GenBank/DDBJ whole genome shotgun (WGS) entry which is preliminary data.</text>
</comment>
<dbReference type="EMBL" id="JAIQUM010000008">
    <property type="protein sequence ID" value="MBZ5749766.1"/>
    <property type="molecule type" value="Genomic_DNA"/>
</dbReference>
<keyword evidence="2" id="KW-1185">Reference proteome</keyword>